<dbReference type="EMBL" id="JBHTJA010000038">
    <property type="protein sequence ID" value="MFD0902621.1"/>
    <property type="molecule type" value="Genomic_DNA"/>
</dbReference>
<accession>A0ABW3EQH9</accession>
<reference evidence="3" key="1">
    <citation type="journal article" date="2019" name="Int. J. Syst. Evol. Microbiol.">
        <title>The Global Catalogue of Microorganisms (GCM) 10K type strain sequencing project: providing services to taxonomists for standard genome sequencing and annotation.</title>
        <authorList>
            <consortium name="The Broad Institute Genomics Platform"/>
            <consortium name="The Broad Institute Genome Sequencing Center for Infectious Disease"/>
            <person name="Wu L."/>
            <person name="Ma J."/>
        </authorList>
    </citation>
    <scope>NUCLEOTIDE SEQUENCE [LARGE SCALE GENOMIC DNA]</scope>
    <source>
        <strain evidence="3">JCM 31202</strain>
    </source>
</reference>
<keyword evidence="3" id="KW-1185">Reference proteome</keyword>
<dbReference type="SUPFAM" id="SSF51735">
    <property type="entry name" value="NAD(P)-binding Rossmann-fold domains"/>
    <property type="match status" value="1"/>
</dbReference>
<dbReference type="Gene3D" id="3.40.50.720">
    <property type="entry name" value="NAD(P)-binding Rossmann-like Domain"/>
    <property type="match status" value="1"/>
</dbReference>
<protein>
    <submittedName>
        <fullName evidence="2">Saccharopine dehydrogenase family protein</fullName>
    </submittedName>
</protein>
<feature type="domain" description="Saccharopine dehydrogenase NADP binding" evidence="1">
    <location>
        <begin position="7"/>
        <end position="123"/>
    </location>
</feature>
<dbReference type="Pfam" id="PF03435">
    <property type="entry name" value="Sacchrp_dh_NADP"/>
    <property type="match status" value="1"/>
</dbReference>
<dbReference type="PANTHER" id="PTHR43781">
    <property type="entry name" value="SACCHAROPINE DEHYDROGENASE"/>
    <property type="match status" value="1"/>
</dbReference>
<sequence>MGSGQRVAVYGAYGHTGRFVVAELRERGFVPVLSGRDAGRLRAAASESGLEARPAPVDDPAALDRALAGAAAVINCAGPFAATAAPVIEAALRAGIPYVDVAAEIEANADTFAHFADRARAAETVIVPAMAFFGGLGDLLATAAMGGWTAADEVHVAYGLDGWHPTEGTRVSGRVSRERRDGRRVRYANGRLEYRTDAPPTVKWTFPDPMGPREVVGEFTMADVITIPSHLAVPEVRTYMAVEAARDVSSPDTPEPAAADEHGRSAQTFLVDVLVRNGDEERRAVASGQDIYAVTAPLAVEAVGRILTGRTRTVGVASAGALFDAPGFLRALAPHVSVETRP</sequence>
<name>A0ABW3EQH9_9ACTN</name>
<dbReference type="InterPro" id="IPR036291">
    <property type="entry name" value="NAD(P)-bd_dom_sf"/>
</dbReference>
<gene>
    <name evidence="2" type="ORF">ACFQ11_19635</name>
</gene>
<dbReference type="InterPro" id="IPR005097">
    <property type="entry name" value="Sacchrp_dh_NADP-bd"/>
</dbReference>
<proteinExistence type="predicted"/>
<comment type="caution">
    <text evidence="2">The sequence shown here is derived from an EMBL/GenBank/DDBJ whole genome shotgun (WGS) entry which is preliminary data.</text>
</comment>
<organism evidence="2 3">
    <name type="scientific">Actinomadura sediminis</name>
    <dbReference type="NCBI Taxonomy" id="1038904"/>
    <lineage>
        <taxon>Bacteria</taxon>
        <taxon>Bacillati</taxon>
        <taxon>Actinomycetota</taxon>
        <taxon>Actinomycetes</taxon>
        <taxon>Streptosporangiales</taxon>
        <taxon>Thermomonosporaceae</taxon>
        <taxon>Actinomadura</taxon>
    </lineage>
</organism>
<dbReference type="Proteomes" id="UP001596972">
    <property type="component" value="Unassembled WGS sequence"/>
</dbReference>
<evidence type="ECO:0000313" key="3">
    <source>
        <dbReference type="Proteomes" id="UP001596972"/>
    </source>
</evidence>
<dbReference type="RefSeq" id="WP_378300583.1">
    <property type="nucleotide sequence ID" value="NZ_JBHTJA010000038.1"/>
</dbReference>
<dbReference type="PANTHER" id="PTHR43781:SF1">
    <property type="entry name" value="SACCHAROPINE DEHYDROGENASE"/>
    <property type="match status" value="1"/>
</dbReference>
<evidence type="ECO:0000313" key="2">
    <source>
        <dbReference type="EMBL" id="MFD0902621.1"/>
    </source>
</evidence>
<evidence type="ECO:0000259" key="1">
    <source>
        <dbReference type="Pfam" id="PF03435"/>
    </source>
</evidence>